<gene>
    <name evidence="1" type="ORF">PVK06_042029</name>
</gene>
<dbReference type="SUPFAM" id="SSF55874">
    <property type="entry name" value="ATPase domain of HSP90 chaperone/DNA topoisomerase II/histidine kinase"/>
    <property type="match status" value="1"/>
</dbReference>
<name>A0ABR0NAF4_GOSAR</name>
<protein>
    <submittedName>
        <fullName evidence="1">Uncharacterized protein</fullName>
    </submittedName>
</protein>
<accession>A0ABR0NAF4</accession>
<dbReference type="Gene3D" id="3.30.565.10">
    <property type="entry name" value="Histidine kinase-like ATPase, C-terminal domain"/>
    <property type="match status" value="1"/>
</dbReference>
<reference evidence="1 2" key="1">
    <citation type="submission" date="2023-03" db="EMBL/GenBank/DDBJ databases">
        <title>WGS of Gossypium arboreum.</title>
        <authorList>
            <person name="Yu D."/>
        </authorList>
    </citation>
    <scope>NUCLEOTIDE SEQUENCE [LARGE SCALE GENOMIC DNA]</scope>
    <source>
        <tissue evidence="1">Leaf</tissue>
    </source>
</reference>
<keyword evidence="2" id="KW-1185">Reference proteome</keyword>
<dbReference type="PANTHER" id="PTHR35021:SF8">
    <property type="entry name" value="FIBER PROTEIN FB17"/>
    <property type="match status" value="1"/>
</dbReference>
<sequence length="155" mass="17576">MEKMKPMDVGLEQLDFIPFYLRFPVASVYEILDNAVHEAQAGFATQIDVLHSDGSVSITDNGRGVCNLNYFTARNDVIYNNHVGVEHFPSLVEELQKTDWRKTLSSFESIATRIEKDRGKVTKLSHSTVQVLVCAAVKEMEDFSVKKLDMESFKK</sequence>
<evidence type="ECO:0000313" key="2">
    <source>
        <dbReference type="Proteomes" id="UP001358586"/>
    </source>
</evidence>
<dbReference type="PANTHER" id="PTHR35021">
    <property type="match status" value="1"/>
</dbReference>
<evidence type="ECO:0000313" key="1">
    <source>
        <dbReference type="EMBL" id="KAK5787375.1"/>
    </source>
</evidence>
<comment type="caution">
    <text evidence="1">The sequence shown here is derived from an EMBL/GenBank/DDBJ whole genome shotgun (WGS) entry which is preliminary data.</text>
</comment>
<dbReference type="Proteomes" id="UP001358586">
    <property type="component" value="Chromosome 11"/>
</dbReference>
<organism evidence="1 2">
    <name type="scientific">Gossypium arboreum</name>
    <name type="common">Tree cotton</name>
    <name type="synonym">Gossypium nanking</name>
    <dbReference type="NCBI Taxonomy" id="29729"/>
    <lineage>
        <taxon>Eukaryota</taxon>
        <taxon>Viridiplantae</taxon>
        <taxon>Streptophyta</taxon>
        <taxon>Embryophyta</taxon>
        <taxon>Tracheophyta</taxon>
        <taxon>Spermatophyta</taxon>
        <taxon>Magnoliopsida</taxon>
        <taxon>eudicotyledons</taxon>
        <taxon>Gunneridae</taxon>
        <taxon>Pentapetalae</taxon>
        <taxon>rosids</taxon>
        <taxon>malvids</taxon>
        <taxon>Malvales</taxon>
        <taxon>Malvaceae</taxon>
        <taxon>Malvoideae</taxon>
        <taxon>Gossypium</taxon>
    </lineage>
</organism>
<dbReference type="InterPro" id="IPR036890">
    <property type="entry name" value="HATPase_C_sf"/>
</dbReference>
<dbReference type="EMBL" id="JARKNE010000011">
    <property type="protein sequence ID" value="KAK5787375.1"/>
    <property type="molecule type" value="Genomic_DNA"/>
</dbReference>
<proteinExistence type="predicted"/>